<evidence type="ECO:0000313" key="2">
    <source>
        <dbReference type="Proteomes" id="UP001162164"/>
    </source>
</evidence>
<sequence>MDIKNVITLFVDLRRIDGKLFYFPKNSDKRYMRIGHSSLLLKTCYRTSANLSDGSVWSNPPTDSCLSMDVSTQIPH</sequence>
<dbReference type="Proteomes" id="UP001162164">
    <property type="component" value="Unassembled WGS sequence"/>
</dbReference>
<dbReference type="EMBL" id="JAPWTJ010001055">
    <property type="protein sequence ID" value="KAJ8974105.1"/>
    <property type="molecule type" value="Genomic_DNA"/>
</dbReference>
<proteinExistence type="predicted"/>
<reference evidence="1" key="1">
    <citation type="journal article" date="2023" name="Insect Mol. Biol.">
        <title>Genome sequencing provides insights into the evolution of gene families encoding plant cell wall-degrading enzymes in longhorned beetles.</title>
        <authorList>
            <person name="Shin N.R."/>
            <person name="Okamura Y."/>
            <person name="Kirsch R."/>
            <person name="Pauchet Y."/>
        </authorList>
    </citation>
    <scope>NUCLEOTIDE SEQUENCE</scope>
    <source>
        <strain evidence="1">MMC_N1</strain>
    </source>
</reference>
<keyword evidence="2" id="KW-1185">Reference proteome</keyword>
<name>A0ABQ9J904_9CUCU</name>
<evidence type="ECO:0000313" key="1">
    <source>
        <dbReference type="EMBL" id="KAJ8974105.1"/>
    </source>
</evidence>
<gene>
    <name evidence="1" type="ORF">NQ317_003905</name>
</gene>
<accession>A0ABQ9J904</accession>
<protein>
    <submittedName>
        <fullName evidence="1">Uncharacterized protein</fullName>
    </submittedName>
</protein>
<organism evidence="1 2">
    <name type="scientific">Molorchus minor</name>
    <dbReference type="NCBI Taxonomy" id="1323400"/>
    <lineage>
        <taxon>Eukaryota</taxon>
        <taxon>Metazoa</taxon>
        <taxon>Ecdysozoa</taxon>
        <taxon>Arthropoda</taxon>
        <taxon>Hexapoda</taxon>
        <taxon>Insecta</taxon>
        <taxon>Pterygota</taxon>
        <taxon>Neoptera</taxon>
        <taxon>Endopterygota</taxon>
        <taxon>Coleoptera</taxon>
        <taxon>Polyphaga</taxon>
        <taxon>Cucujiformia</taxon>
        <taxon>Chrysomeloidea</taxon>
        <taxon>Cerambycidae</taxon>
        <taxon>Lamiinae</taxon>
        <taxon>Monochamini</taxon>
        <taxon>Molorchus</taxon>
    </lineage>
</organism>
<comment type="caution">
    <text evidence="1">The sequence shown here is derived from an EMBL/GenBank/DDBJ whole genome shotgun (WGS) entry which is preliminary data.</text>
</comment>